<feature type="coiled-coil region" evidence="6">
    <location>
        <begin position="69"/>
        <end position="106"/>
    </location>
</feature>
<keyword evidence="6" id="KW-0175">Coiled coil</keyword>
<evidence type="ECO:0000256" key="6">
    <source>
        <dbReference type="SAM" id="Coils"/>
    </source>
</evidence>
<evidence type="ECO:0000256" key="2">
    <source>
        <dbReference type="ARBA" id="ARBA00013855"/>
    </source>
</evidence>
<dbReference type="GO" id="GO:0005886">
    <property type="term" value="C:plasma membrane"/>
    <property type="evidence" value="ECO:0007669"/>
    <property type="project" value="TreeGrafter"/>
</dbReference>
<comment type="caution">
    <text evidence="9">The sequence shown here is derived from an EMBL/GenBank/DDBJ whole genome shotgun (WGS) entry which is preliminary data.</text>
</comment>
<dbReference type="InterPro" id="IPR007221">
    <property type="entry name" value="MreC"/>
</dbReference>
<reference evidence="9 10" key="1">
    <citation type="submission" date="2013-02" db="EMBL/GenBank/DDBJ databases">
        <title>The Genome Sequence of Lactobacillus catenaformis F0143.</title>
        <authorList>
            <consortium name="The Broad Institute Genome Sequencing Platform"/>
            <person name="Earl A."/>
            <person name="Ward D."/>
            <person name="Feldgarden M."/>
            <person name="Gevers D."/>
            <person name="Izard J."/>
            <person name="Blanton J.M."/>
            <person name="Mathney J."/>
            <person name="Dewhirst F.E."/>
            <person name="Young S.K."/>
            <person name="Zeng Q."/>
            <person name="Gargeya S."/>
            <person name="Fitzgerald M."/>
            <person name="Haas B."/>
            <person name="Abouelleil A."/>
            <person name="Alvarado L."/>
            <person name="Arachchi H.M."/>
            <person name="Berlin A."/>
            <person name="Chapman S.B."/>
            <person name="Gearin G."/>
            <person name="Goldberg J."/>
            <person name="Griggs A."/>
            <person name="Gujja S."/>
            <person name="Hansen M."/>
            <person name="Heiman D."/>
            <person name="Howarth C."/>
            <person name="Larimer J."/>
            <person name="Lui A."/>
            <person name="MacDonald P.J.P."/>
            <person name="McCowen C."/>
            <person name="Montmayeur A."/>
            <person name="Murphy C."/>
            <person name="Neiman D."/>
            <person name="Pearson M."/>
            <person name="Priest M."/>
            <person name="Roberts A."/>
            <person name="Saif S."/>
            <person name="Shea T."/>
            <person name="Sisk P."/>
            <person name="Stolte C."/>
            <person name="Sykes S."/>
            <person name="Wortman J."/>
            <person name="Nusbaum C."/>
            <person name="Birren B."/>
        </authorList>
    </citation>
    <scope>NUCLEOTIDE SEQUENCE [LARGE SCALE GENOMIC DNA]</scope>
    <source>
        <strain evidence="9 10">OT 569</strain>
    </source>
</reference>
<dbReference type="EMBL" id="AGEJ01000022">
    <property type="protein sequence ID" value="EMD16318.1"/>
    <property type="molecule type" value="Genomic_DNA"/>
</dbReference>
<dbReference type="PANTHER" id="PTHR34138:SF1">
    <property type="entry name" value="CELL SHAPE-DETERMINING PROTEIN MREC"/>
    <property type="match status" value="1"/>
</dbReference>
<comment type="similarity">
    <text evidence="1 5">Belongs to the MreC family.</text>
</comment>
<comment type="function">
    <text evidence="5">Involved in formation and maintenance of cell shape.</text>
</comment>
<evidence type="ECO:0000256" key="3">
    <source>
        <dbReference type="ARBA" id="ARBA00022960"/>
    </source>
</evidence>
<dbReference type="InterPro" id="IPR042177">
    <property type="entry name" value="Cell/Rod_1"/>
</dbReference>
<dbReference type="Gene3D" id="2.40.10.340">
    <property type="entry name" value="Rod shape-determining protein MreC, domain 1"/>
    <property type="match status" value="1"/>
</dbReference>
<gene>
    <name evidence="9" type="ORF">HMPREF9943_01439</name>
</gene>
<dbReference type="AlphaFoldDB" id="M2NDL6"/>
<dbReference type="Proteomes" id="UP000011758">
    <property type="component" value="Unassembled WGS sequence"/>
</dbReference>
<evidence type="ECO:0000256" key="5">
    <source>
        <dbReference type="PIRNR" id="PIRNR038471"/>
    </source>
</evidence>
<organism evidence="9 10">
    <name type="scientific">Eggerthia catenaformis OT 569 = DSM 20559</name>
    <dbReference type="NCBI Taxonomy" id="999415"/>
    <lineage>
        <taxon>Bacteria</taxon>
        <taxon>Bacillati</taxon>
        <taxon>Bacillota</taxon>
        <taxon>Erysipelotrichia</taxon>
        <taxon>Erysipelotrichales</taxon>
        <taxon>Coprobacillaceae</taxon>
        <taxon>Eggerthia</taxon>
    </lineage>
</organism>
<dbReference type="InterPro" id="IPR042175">
    <property type="entry name" value="Cell/Rod_MreC_2"/>
</dbReference>
<protein>
    <recommendedName>
        <fullName evidence="2 5">Cell shape-determining protein MreC</fullName>
    </recommendedName>
    <alternativeName>
        <fullName evidence="4 5">Cell shape protein MreC</fullName>
    </alternativeName>
</protein>
<evidence type="ECO:0000313" key="9">
    <source>
        <dbReference type="EMBL" id="EMD16318.1"/>
    </source>
</evidence>
<keyword evidence="7" id="KW-0472">Membrane</keyword>
<evidence type="ECO:0000256" key="7">
    <source>
        <dbReference type="SAM" id="Phobius"/>
    </source>
</evidence>
<keyword evidence="3 5" id="KW-0133">Cell shape</keyword>
<evidence type="ECO:0000259" key="8">
    <source>
        <dbReference type="Pfam" id="PF04085"/>
    </source>
</evidence>
<dbReference type="Gene3D" id="2.40.10.350">
    <property type="entry name" value="Rod shape-determining protein MreC, domain 2"/>
    <property type="match status" value="1"/>
</dbReference>
<dbReference type="InterPro" id="IPR055342">
    <property type="entry name" value="MreC_beta-barrel_core"/>
</dbReference>
<evidence type="ECO:0000256" key="4">
    <source>
        <dbReference type="ARBA" id="ARBA00032089"/>
    </source>
</evidence>
<keyword evidence="10" id="KW-1185">Reference proteome</keyword>
<dbReference type="Pfam" id="PF04085">
    <property type="entry name" value="MreC"/>
    <property type="match status" value="1"/>
</dbReference>
<dbReference type="STRING" id="999415.HMPREF9943_01439"/>
<dbReference type="BioCyc" id="ECAT999415-HMP:GTTI-1483-MONOMER"/>
<feature type="domain" description="Rod shape-determining protein MreC beta-barrel core" evidence="8">
    <location>
        <begin position="123"/>
        <end position="277"/>
    </location>
</feature>
<dbReference type="PIRSF" id="PIRSF038471">
    <property type="entry name" value="MreC"/>
    <property type="match status" value="1"/>
</dbReference>
<evidence type="ECO:0000256" key="1">
    <source>
        <dbReference type="ARBA" id="ARBA00009369"/>
    </source>
</evidence>
<dbReference type="GO" id="GO:0008360">
    <property type="term" value="P:regulation of cell shape"/>
    <property type="evidence" value="ECO:0007669"/>
    <property type="project" value="UniProtKB-KW"/>
</dbReference>
<dbReference type="eggNOG" id="COG1792">
    <property type="taxonomic scope" value="Bacteria"/>
</dbReference>
<dbReference type="NCBIfam" id="TIGR00219">
    <property type="entry name" value="mreC"/>
    <property type="match status" value="1"/>
</dbReference>
<feature type="transmembrane region" description="Helical" evidence="7">
    <location>
        <begin position="12"/>
        <end position="30"/>
    </location>
</feature>
<sequence length="280" mass="30905">MHDKKRNQRRKNMIAVTIILVVISILTLLLNTSLPGSQIVRDTVSNVEYYVIKAPLSYVHNVFKEYNDLKKVYRENQRLKRSLDNYARELARNNVLEEELKQLKEITGTSSLTTEYKVKYTSVIQRDAENWSSQITINIGANSDVKVGMAVMTSKGIIGTVTKTTAISSTVTLLTSEYNPRQLPVMIKSDDKIYYGLLNSYNVKEKAYKITMLSTVDTIKAGAICTTSGLGGEGKAPKGILVGTVTGFSSGDNASGKIATVKPSADFDSLNYVAVVQRSK</sequence>
<dbReference type="PANTHER" id="PTHR34138">
    <property type="entry name" value="CELL SHAPE-DETERMINING PROTEIN MREC"/>
    <property type="match status" value="1"/>
</dbReference>
<keyword evidence="7" id="KW-0812">Transmembrane</keyword>
<evidence type="ECO:0000313" key="10">
    <source>
        <dbReference type="Proteomes" id="UP000011758"/>
    </source>
</evidence>
<accession>M2NDL6</accession>
<dbReference type="RefSeq" id="WP_004803543.1">
    <property type="nucleotide sequence ID" value="NZ_AUGJ01000007.1"/>
</dbReference>
<proteinExistence type="inferred from homology"/>
<name>M2NDL6_9FIRM</name>
<keyword evidence="7" id="KW-1133">Transmembrane helix</keyword>